<dbReference type="PROSITE" id="PS50113">
    <property type="entry name" value="PAC"/>
    <property type="match status" value="1"/>
</dbReference>
<dbReference type="EMBL" id="QRAN01000006">
    <property type="protein sequence ID" value="RLQ22391.1"/>
    <property type="molecule type" value="Genomic_DNA"/>
</dbReference>
<dbReference type="GO" id="GO:0000155">
    <property type="term" value="F:phosphorelay sensor kinase activity"/>
    <property type="evidence" value="ECO:0007669"/>
    <property type="project" value="InterPro"/>
</dbReference>
<dbReference type="PROSITE" id="PS50109">
    <property type="entry name" value="HIS_KIN"/>
    <property type="match status" value="1"/>
</dbReference>
<evidence type="ECO:0000256" key="1">
    <source>
        <dbReference type="ARBA" id="ARBA00000085"/>
    </source>
</evidence>
<name>A0A3L7E288_9GAMM</name>
<dbReference type="PANTHER" id="PTHR43065">
    <property type="entry name" value="SENSOR HISTIDINE KINASE"/>
    <property type="match status" value="1"/>
</dbReference>
<dbReference type="InterPro" id="IPR004358">
    <property type="entry name" value="Sig_transdc_His_kin-like_C"/>
</dbReference>
<dbReference type="SMART" id="SM00388">
    <property type="entry name" value="HisKA"/>
    <property type="match status" value="1"/>
</dbReference>
<dbReference type="SMART" id="SM00091">
    <property type="entry name" value="PAS"/>
    <property type="match status" value="1"/>
</dbReference>
<dbReference type="SUPFAM" id="SSF55785">
    <property type="entry name" value="PYP-like sensor domain (PAS domain)"/>
    <property type="match status" value="1"/>
</dbReference>
<evidence type="ECO:0000313" key="7">
    <source>
        <dbReference type="EMBL" id="RLQ22391.1"/>
    </source>
</evidence>
<comment type="catalytic activity">
    <reaction evidence="1">
        <text>ATP + protein L-histidine = ADP + protein N-phospho-L-histidine.</text>
        <dbReference type="EC" id="2.7.13.3"/>
    </reaction>
</comment>
<dbReference type="InterPro" id="IPR036890">
    <property type="entry name" value="HATPase_C_sf"/>
</dbReference>
<dbReference type="InterPro" id="IPR001610">
    <property type="entry name" value="PAC"/>
</dbReference>
<feature type="domain" description="PAS" evidence="5">
    <location>
        <begin position="43"/>
        <end position="87"/>
    </location>
</feature>
<keyword evidence="8" id="KW-1185">Reference proteome</keyword>
<dbReference type="PRINTS" id="PR00344">
    <property type="entry name" value="BCTRLSENSOR"/>
</dbReference>
<dbReference type="Pfam" id="PF02518">
    <property type="entry name" value="HATPase_c"/>
    <property type="match status" value="1"/>
</dbReference>
<dbReference type="Gene3D" id="3.30.450.20">
    <property type="entry name" value="PAS domain"/>
    <property type="match status" value="1"/>
</dbReference>
<evidence type="ECO:0000259" key="5">
    <source>
        <dbReference type="PROSITE" id="PS50112"/>
    </source>
</evidence>
<dbReference type="CDD" id="cd00082">
    <property type="entry name" value="HisKA"/>
    <property type="match status" value="1"/>
</dbReference>
<feature type="domain" description="PAC" evidence="6">
    <location>
        <begin position="89"/>
        <end position="142"/>
    </location>
</feature>
<evidence type="ECO:0000256" key="3">
    <source>
        <dbReference type="ARBA" id="ARBA00022553"/>
    </source>
</evidence>
<dbReference type="Proteomes" id="UP000265509">
    <property type="component" value="Unassembled WGS sequence"/>
</dbReference>
<dbReference type="OrthoDB" id="1931120at2"/>
<protein>
    <recommendedName>
        <fullName evidence="2">histidine kinase</fullName>
        <ecNumber evidence="2">2.7.13.3</ecNumber>
    </recommendedName>
</protein>
<reference evidence="7 8" key="1">
    <citation type="submission" date="2018-07" db="EMBL/GenBank/DDBJ databases">
        <title>Halioglobus sp. genome submission.</title>
        <authorList>
            <person name="Ye M.-Q."/>
            <person name="Du Z.-J."/>
        </authorList>
    </citation>
    <scope>NUCLEOTIDE SEQUENCE [LARGE SCALE GENOMIC DNA]</scope>
    <source>
        <strain evidence="7 8">U0301</strain>
    </source>
</reference>
<dbReference type="SMART" id="SM00387">
    <property type="entry name" value="HATPase_c"/>
    <property type="match status" value="1"/>
</dbReference>
<dbReference type="InterPro" id="IPR000014">
    <property type="entry name" value="PAS"/>
</dbReference>
<keyword evidence="3" id="KW-0597">Phosphoprotein</keyword>
<dbReference type="SUPFAM" id="SSF55874">
    <property type="entry name" value="ATPase domain of HSP90 chaperone/DNA topoisomerase II/histidine kinase"/>
    <property type="match status" value="1"/>
</dbReference>
<dbReference type="InterPro" id="IPR013655">
    <property type="entry name" value="PAS_fold_3"/>
</dbReference>
<gene>
    <name evidence="7" type="ORF">DWB85_07145</name>
</gene>
<dbReference type="Pfam" id="PF08447">
    <property type="entry name" value="PAS_3"/>
    <property type="match status" value="1"/>
</dbReference>
<dbReference type="InterPro" id="IPR000700">
    <property type="entry name" value="PAS-assoc_C"/>
</dbReference>
<evidence type="ECO:0000256" key="2">
    <source>
        <dbReference type="ARBA" id="ARBA00012438"/>
    </source>
</evidence>
<dbReference type="InterPro" id="IPR003594">
    <property type="entry name" value="HATPase_dom"/>
</dbReference>
<dbReference type="EC" id="2.7.13.3" evidence="2"/>
<organism evidence="7 8">
    <name type="scientific">Seongchinamella sediminis</name>
    <dbReference type="NCBI Taxonomy" id="2283635"/>
    <lineage>
        <taxon>Bacteria</taxon>
        <taxon>Pseudomonadati</taxon>
        <taxon>Pseudomonadota</taxon>
        <taxon>Gammaproteobacteria</taxon>
        <taxon>Cellvibrionales</taxon>
        <taxon>Halieaceae</taxon>
        <taxon>Seongchinamella</taxon>
    </lineage>
</organism>
<dbReference type="InterPro" id="IPR036097">
    <property type="entry name" value="HisK_dim/P_sf"/>
</dbReference>
<evidence type="ECO:0000259" key="6">
    <source>
        <dbReference type="PROSITE" id="PS50113"/>
    </source>
</evidence>
<sequence>MVKQGQEQGQGPGRDAERYAFLVEESALMISTHNPGDWAYTSVNAPTYDILGYRPEEVMGVPAYFFFHPDDAAAMKQRTIPAVYAHGTRTFRYRFRHKSGHYLWLESTHRSIRDPDTGELQEIIAVTRDLTAQRQAEKTERERQQELIRAGRLMTMGEMATGLAHEINQPLATILNYSRGALRRIESGQLTGLDDIVPVLDSVSRQAQRAADIIKRLRSLVKKTPYQRLRFCVNETCRDVAEFLQHEWRQAGVDVELQLQEPLADIEADAVQIEQVLINLLRNAIEAYSGHQSAVKRITISTEQQLKFIVVKVKDLAGGITAEQQGKVFEPYYSTRPEGLGMGLSICRSIVEAHSGRIRLESDGQTYSCFELSLPLAVE</sequence>
<dbReference type="Gene3D" id="1.10.287.130">
    <property type="match status" value="1"/>
</dbReference>
<comment type="caution">
    <text evidence="7">The sequence shown here is derived from an EMBL/GenBank/DDBJ whole genome shotgun (WGS) entry which is preliminary data.</text>
</comment>
<dbReference type="CDD" id="cd00130">
    <property type="entry name" value="PAS"/>
    <property type="match status" value="1"/>
</dbReference>
<dbReference type="PANTHER" id="PTHR43065:SF42">
    <property type="entry name" value="TWO-COMPONENT SENSOR PPRA"/>
    <property type="match status" value="1"/>
</dbReference>
<feature type="domain" description="Histidine kinase" evidence="4">
    <location>
        <begin position="162"/>
        <end position="378"/>
    </location>
</feature>
<dbReference type="PROSITE" id="PS50112">
    <property type="entry name" value="PAS"/>
    <property type="match status" value="1"/>
</dbReference>
<dbReference type="SMART" id="SM00086">
    <property type="entry name" value="PAC"/>
    <property type="match status" value="1"/>
</dbReference>
<evidence type="ECO:0000313" key="8">
    <source>
        <dbReference type="Proteomes" id="UP000265509"/>
    </source>
</evidence>
<dbReference type="SUPFAM" id="SSF47384">
    <property type="entry name" value="Homodimeric domain of signal transducing histidine kinase"/>
    <property type="match status" value="1"/>
</dbReference>
<dbReference type="InterPro" id="IPR035965">
    <property type="entry name" value="PAS-like_dom_sf"/>
</dbReference>
<dbReference type="Pfam" id="PF00512">
    <property type="entry name" value="HisKA"/>
    <property type="match status" value="1"/>
</dbReference>
<dbReference type="InterPro" id="IPR005467">
    <property type="entry name" value="His_kinase_dom"/>
</dbReference>
<proteinExistence type="predicted"/>
<accession>A0A3L7E288</accession>
<dbReference type="AlphaFoldDB" id="A0A3L7E288"/>
<dbReference type="Gene3D" id="3.30.565.10">
    <property type="entry name" value="Histidine kinase-like ATPase, C-terminal domain"/>
    <property type="match status" value="1"/>
</dbReference>
<dbReference type="InterPro" id="IPR003661">
    <property type="entry name" value="HisK_dim/P_dom"/>
</dbReference>
<evidence type="ECO:0000259" key="4">
    <source>
        <dbReference type="PROSITE" id="PS50109"/>
    </source>
</evidence>
<dbReference type="NCBIfam" id="TIGR00229">
    <property type="entry name" value="sensory_box"/>
    <property type="match status" value="1"/>
</dbReference>